<dbReference type="PANTHER" id="PTHR10578:SF107">
    <property type="entry name" value="2-HYDROXYACID OXIDASE 1"/>
    <property type="match status" value="1"/>
</dbReference>
<feature type="compositionally biased region" description="Basic and acidic residues" evidence="6">
    <location>
        <begin position="249"/>
        <end position="259"/>
    </location>
</feature>
<evidence type="ECO:0000256" key="5">
    <source>
        <dbReference type="ARBA" id="ARBA00024042"/>
    </source>
</evidence>
<reference evidence="9" key="1">
    <citation type="journal article" date="2019" name="Int. J. Syst. Evol. Microbiol.">
        <title>The Global Catalogue of Microorganisms (GCM) 10K type strain sequencing project: providing services to taxonomists for standard genome sequencing and annotation.</title>
        <authorList>
            <consortium name="The Broad Institute Genomics Platform"/>
            <consortium name="The Broad Institute Genome Sequencing Center for Infectious Disease"/>
            <person name="Wu L."/>
            <person name="Ma J."/>
        </authorList>
    </citation>
    <scope>NUCLEOTIDE SEQUENCE [LARGE SCALE GENOMIC DNA]</scope>
    <source>
        <strain evidence="9">CGMCC 4.1648</strain>
    </source>
</reference>
<keyword evidence="9" id="KW-1185">Reference proteome</keyword>
<name>A0ABV9XDA9_9ACTN</name>
<dbReference type="CDD" id="cd00609">
    <property type="entry name" value="AAT_like"/>
    <property type="match status" value="1"/>
</dbReference>
<dbReference type="InterPro" id="IPR015421">
    <property type="entry name" value="PyrdxlP-dep_Trfase_major"/>
</dbReference>
<keyword evidence="8" id="KW-0032">Aminotransferase</keyword>
<proteinExistence type="inferred from homology"/>
<keyword evidence="3" id="KW-0288">FMN</keyword>
<dbReference type="InterPro" id="IPR015422">
    <property type="entry name" value="PyrdxlP-dep_Trfase_small"/>
</dbReference>
<evidence type="ECO:0000256" key="6">
    <source>
        <dbReference type="SAM" id="MobiDB-lite"/>
    </source>
</evidence>
<keyword evidence="8" id="KW-0808">Transferase</keyword>
<dbReference type="CDD" id="cd02809">
    <property type="entry name" value="alpha_hydroxyacid_oxid_FMN"/>
    <property type="match status" value="1"/>
</dbReference>
<organism evidence="8 9">
    <name type="scientific">Streptomyces coeruleoprunus</name>
    <dbReference type="NCBI Taxonomy" id="285563"/>
    <lineage>
        <taxon>Bacteria</taxon>
        <taxon>Bacillati</taxon>
        <taxon>Actinomycetota</taxon>
        <taxon>Actinomycetes</taxon>
        <taxon>Kitasatosporales</taxon>
        <taxon>Streptomycetaceae</taxon>
        <taxon>Streptomyces</taxon>
    </lineage>
</organism>
<dbReference type="Pfam" id="PF01070">
    <property type="entry name" value="FMN_dh"/>
    <property type="match status" value="2"/>
</dbReference>
<evidence type="ECO:0000256" key="1">
    <source>
        <dbReference type="ARBA" id="ARBA00001917"/>
    </source>
</evidence>
<evidence type="ECO:0000256" key="2">
    <source>
        <dbReference type="ARBA" id="ARBA00022630"/>
    </source>
</evidence>
<comment type="similarity">
    <text evidence="5">Belongs to the FMN-dependent alpha-hydroxy acid dehydrogenase family.</text>
</comment>
<dbReference type="InterPro" id="IPR013785">
    <property type="entry name" value="Aldolase_TIM"/>
</dbReference>
<evidence type="ECO:0000256" key="3">
    <source>
        <dbReference type="ARBA" id="ARBA00022643"/>
    </source>
</evidence>
<protein>
    <submittedName>
        <fullName evidence="8">Aminotransferase class I/II-fold pyridoxal phosphate-dependent enzyme</fullName>
    </submittedName>
</protein>
<evidence type="ECO:0000256" key="4">
    <source>
        <dbReference type="ARBA" id="ARBA00023002"/>
    </source>
</evidence>
<comment type="caution">
    <text evidence="8">The sequence shown here is derived from an EMBL/GenBank/DDBJ whole genome shotgun (WGS) entry which is preliminary data.</text>
</comment>
<dbReference type="InterPro" id="IPR004839">
    <property type="entry name" value="Aminotransferase_I/II_large"/>
</dbReference>
<dbReference type="GO" id="GO:0008483">
    <property type="term" value="F:transaminase activity"/>
    <property type="evidence" value="ECO:0007669"/>
    <property type="project" value="UniProtKB-KW"/>
</dbReference>
<dbReference type="EMBL" id="JBHSJD010000008">
    <property type="protein sequence ID" value="MFC5023282.1"/>
    <property type="molecule type" value="Genomic_DNA"/>
</dbReference>
<dbReference type="Proteomes" id="UP001595829">
    <property type="component" value="Unassembled WGS sequence"/>
</dbReference>
<gene>
    <name evidence="8" type="ORF">ACFPM3_14170</name>
</gene>
<accession>A0ABV9XDA9</accession>
<feature type="domain" description="FMN hydroxy acid dehydrogenase" evidence="7">
    <location>
        <begin position="8"/>
        <end position="362"/>
    </location>
</feature>
<dbReference type="SUPFAM" id="SSF51395">
    <property type="entry name" value="FMN-linked oxidoreductases"/>
    <property type="match status" value="1"/>
</dbReference>
<keyword evidence="2" id="KW-0285">Flavoprotein</keyword>
<dbReference type="SUPFAM" id="SSF53383">
    <property type="entry name" value="PLP-dependent transferases"/>
    <property type="match status" value="1"/>
</dbReference>
<keyword evidence="4" id="KW-0560">Oxidoreductase</keyword>
<evidence type="ECO:0000313" key="8">
    <source>
        <dbReference type="EMBL" id="MFC5023282.1"/>
    </source>
</evidence>
<sequence>MMRSGTATAPAGTLTLADYAALARRRMPADAWALLEGGPDEERSLRANRAAFDRVRLRPRVLAGLDRHLLPETETRILGRTWAAPVAVAALGRHTLAHPDGEVATAAAAAAAGVPFVVSSLSGRTLEDIAAAATGGLWLQLHSFHDRLTIRRLVRRAESAGFEALVLTSEAPRPGGRGPGTAGPVVDPALLTWLRSVTPLPLLVHGVLTADEARLAVDAGANGIVVSNHAGRPAGSDRTRRRATTGGRATDDEGRRTGDGGHPPGTAALDALPEIAAAVGGACPVLLDGGVRRGGDVLAALALGADAVLLGRPVLHGLAVGRGEGVTDVLDILIDELTDAMTLTGIGSVADADPGLVSGSAGEGAARPAHTTRLLKEELHASVSDPVLDTMNFLNEITHRYPEAISFAPGRPYDGFFDTGELLDHIRRYLDHLADSGHSPARIRDAMFQYGPTAGRIRELIADSLRKDENVDVPPESVVVTVGAQEAMLLTLRALVSGPDDVLLVSSPCYVGITGAARLLDIEVVPVEEGEHGFDHTVLDAVIRAEKARGRRPRAFYVIPDHSNPSGITMRLEERHALLDLAARHDLIVLEDSPYRMVSPGRQLPVLKSLDRAHTVVHLGSFSKTLFPGARVGFAVADQLVVDRTGRTGLLADELTKIKSMVTVNTSPLSQAAVGGMLLAADGRTADLNTATSAYYGKAMRDTLDRLDACFPEPARSALGVRWNRPGGGFFLAVHVPFRADNAALVRSAEEYGVIWTPMSYFYPRGGGDHALRLSVSYLTEAEITEGIGRLARFIRAESATP</sequence>
<evidence type="ECO:0000259" key="7">
    <source>
        <dbReference type="PROSITE" id="PS51349"/>
    </source>
</evidence>
<dbReference type="InterPro" id="IPR015424">
    <property type="entry name" value="PyrdxlP-dep_Trfase"/>
</dbReference>
<evidence type="ECO:0000313" key="9">
    <source>
        <dbReference type="Proteomes" id="UP001595829"/>
    </source>
</evidence>
<dbReference type="InterPro" id="IPR037396">
    <property type="entry name" value="FMN_HAD"/>
</dbReference>
<comment type="cofactor">
    <cofactor evidence="1">
        <name>FMN</name>
        <dbReference type="ChEBI" id="CHEBI:58210"/>
    </cofactor>
</comment>
<dbReference type="Gene3D" id="3.40.640.10">
    <property type="entry name" value="Type I PLP-dependent aspartate aminotransferase-like (Major domain)"/>
    <property type="match status" value="1"/>
</dbReference>
<dbReference type="Gene3D" id="3.90.1150.10">
    <property type="entry name" value="Aspartate Aminotransferase, domain 1"/>
    <property type="match status" value="1"/>
</dbReference>
<feature type="region of interest" description="Disordered" evidence="6">
    <location>
        <begin position="227"/>
        <end position="268"/>
    </location>
</feature>
<dbReference type="Pfam" id="PF00155">
    <property type="entry name" value="Aminotran_1_2"/>
    <property type="match status" value="1"/>
</dbReference>
<dbReference type="InterPro" id="IPR012133">
    <property type="entry name" value="Alpha-hydoxy_acid_DH_FMN"/>
</dbReference>
<dbReference type="RefSeq" id="WP_380841806.1">
    <property type="nucleotide sequence ID" value="NZ_JBHMCZ010000029.1"/>
</dbReference>
<dbReference type="PANTHER" id="PTHR10578">
    <property type="entry name" value="S -2-HYDROXY-ACID OXIDASE-RELATED"/>
    <property type="match status" value="1"/>
</dbReference>
<dbReference type="Gene3D" id="3.20.20.70">
    <property type="entry name" value="Aldolase class I"/>
    <property type="match status" value="2"/>
</dbReference>
<dbReference type="InterPro" id="IPR000262">
    <property type="entry name" value="FMN-dep_DH"/>
</dbReference>
<dbReference type="PROSITE" id="PS51349">
    <property type="entry name" value="FMN_HYDROXY_ACID_DH_2"/>
    <property type="match status" value="1"/>
</dbReference>